<comment type="similarity">
    <text evidence="8">Belongs to the major facilitator superfamily. Proton-dependent oligopeptide transporter (POT/PTR) (TC 2.A.17) family.</text>
</comment>
<feature type="transmembrane region" description="Helical" evidence="9">
    <location>
        <begin position="306"/>
        <end position="325"/>
    </location>
</feature>
<keyword evidence="4 8" id="KW-0812">Transmembrane</keyword>
<feature type="domain" description="Major facilitator superfamily (MFS) profile" evidence="10">
    <location>
        <begin position="35"/>
        <end position="458"/>
    </location>
</feature>
<feature type="transmembrane region" description="Helical" evidence="9">
    <location>
        <begin position="404"/>
        <end position="427"/>
    </location>
</feature>
<evidence type="ECO:0000256" key="9">
    <source>
        <dbReference type="SAM" id="Phobius"/>
    </source>
</evidence>
<dbReference type="PANTHER" id="PTHR23517:SF15">
    <property type="entry name" value="PROTON-DEPENDENT OLIGOPEPTIDE FAMILY TRANSPORT PROTEIN"/>
    <property type="match status" value="1"/>
</dbReference>
<feature type="transmembrane region" description="Helical" evidence="9">
    <location>
        <begin position="37"/>
        <end position="57"/>
    </location>
</feature>
<dbReference type="InterPro" id="IPR005279">
    <property type="entry name" value="Dipep/tripep_permease"/>
</dbReference>
<dbReference type="Proteomes" id="UP001157134">
    <property type="component" value="Unassembled WGS sequence"/>
</dbReference>
<name>A0ABQ6HI91_9GAMM</name>
<feature type="transmembrane region" description="Helical" evidence="9">
    <location>
        <begin position="368"/>
        <end position="392"/>
    </location>
</feature>
<evidence type="ECO:0000313" key="12">
    <source>
        <dbReference type="Proteomes" id="UP001157134"/>
    </source>
</evidence>
<evidence type="ECO:0000256" key="2">
    <source>
        <dbReference type="ARBA" id="ARBA00022448"/>
    </source>
</evidence>
<feature type="transmembrane region" description="Helical" evidence="9">
    <location>
        <begin position="77"/>
        <end position="98"/>
    </location>
</feature>
<organism evidence="11 12">
    <name type="scientific">Thalassotalea loyana</name>
    <dbReference type="NCBI Taxonomy" id="280483"/>
    <lineage>
        <taxon>Bacteria</taxon>
        <taxon>Pseudomonadati</taxon>
        <taxon>Pseudomonadota</taxon>
        <taxon>Gammaproteobacteria</taxon>
        <taxon>Alteromonadales</taxon>
        <taxon>Colwelliaceae</taxon>
        <taxon>Thalassotalea</taxon>
    </lineage>
</organism>
<evidence type="ECO:0000259" key="10">
    <source>
        <dbReference type="PROSITE" id="PS50850"/>
    </source>
</evidence>
<proteinExistence type="inferred from homology"/>
<protein>
    <submittedName>
        <fullName evidence="11">Dipeptide/tripeptide permease</fullName>
    </submittedName>
</protein>
<keyword evidence="3" id="KW-1003">Cell membrane</keyword>
<dbReference type="SUPFAM" id="SSF103473">
    <property type="entry name" value="MFS general substrate transporter"/>
    <property type="match status" value="1"/>
</dbReference>
<feature type="transmembrane region" description="Helical" evidence="9">
    <location>
        <begin position="201"/>
        <end position="220"/>
    </location>
</feature>
<keyword evidence="6 9" id="KW-1133">Transmembrane helix</keyword>
<accession>A0ABQ6HI91</accession>
<gene>
    <name evidence="11" type="ORF">tloyanaT_28940</name>
</gene>
<dbReference type="InterPro" id="IPR036259">
    <property type="entry name" value="MFS_trans_sf"/>
</dbReference>
<keyword evidence="5" id="KW-0571">Peptide transport</keyword>
<evidence type="ECO:0000256" key="6">
    <source>
        <dbReference type="ARBA" id="ARBA00022989"/>
    </source>
</evidence>
<dbReference type="InterPro" id="IPR050171">
    <property type="entry name" value="MFS_Transporters"/>
</dbReference>
<feature type="transmembrane region" description="Helical" evidence="9">
    <location>
        <begin position="107"/>
        <end position="124"/>
    </location>
</feature>
<evidence type="ECO:0000256" key="4">
    <source>
        <dbReference type="ARBA" id="ARBA00022692"/>
    </source>
</evidence>
<feature type="transmembrane region" description="Helical" evidence="9">
    <location>
        <begin position="136"/>
        <end position="151"/>
    </location>
</feature>
<feature type="transmembrane region" description="Helical" evidence="9">
    <location>
        <begin position="260"/>
        <end position="286"/>
    </location>
</feature>
<dbReference type="InterPro" id="IPR018456">
    <property type="entry name" value="PTR2_symporter_CS"/>
</dbReference>
<evidence type="ECO:0000256" key="8">
    <source>
        <dbReference type="RuleBase" id="RU003755"/>
    </source>
</evidence>
<evidence type="ECO:0000256" key="3">
    <source>
        <dbReference type="ARBA" id="ARBA00022475"/>
    </source>
</evidence>
<keyword evidence="7 9" id="KW-0472">Membrane</keyword>
<dbReference type="Gene3D" id="1.20.1250.20">
    <property type="entry name" value="MFS general substrate transporter like domains"/>
    <property type="match status" value="2"/>
</dbReference>
<dbReference type="PROSITE" id="PS50850">
    <property type="entry name" value="MFS"/>
    <property type="match status" value="1"/>
</dbReference>
<dbReference type="PANTHER" id="PTHR23517">
    <property type="entry name" value="RESISTANCE PROTEIN MDTM, PUTATIVE-RELATED-RELATED"/>
    <property type="match status" value="1"/>
</dbReference>
<dbReference type="EMBL" id="BSSV01000007">
    <property type="protein sequence ID" value="GLX86641.1"/>
    <property type="molecule type" value="Genomic_DNA"/>
</dbReference>
<dbReference type="InterPro" id="IPR000109">
    <property type="entry name" value="POT_fam"/>
</dbReference>
<sequence length="495" mass="54142">MNKPATGTMLGHPKGLFLLFGTEMWERMSYYGMRGIFVLYLVAFASSFGWDMAYFGIDPAAADAQEQLTKALNKNALGILGIYAFWVYVTPVLGGWVADNHWGQRKAIIIGGVLMALGQFSLGTPHHLIPGLEVEFLYLGLFLLIMGNGFFKPNISTMVGDLYEDGDKRRDAAFTIFYMGINLGSILGYFVVGTIGEKVNYQYGFLVAGVGMLLGVILQLSMSKKFLGNVGVEPAAKKMQGTSAASNAPLTSEERDRVKVILIMSFFTIVFWLGFEQAAGSMNLFAKQKTDLVMFGFEIPASWLQSVNPIFVILFAPMFAAMWLKMGEAEPNSPKKFALGMFFLGLGFISMVMAAIEIGDSATAKASIIWLILAYMFHTMGELCLSPIGLSLVSKLAPLKYTSLLMGMWFFFSGVGNYAAAAVGQMVGDVGPFQAFMGVAIMAFVAGIILWLISGKLVDWMHGAEDTHPQDIDGRIDEEMAVTGMHEGMQEEHTK</sequence>
<dbReference type="InterPro" id="IPR020846">
    <property type="entry name" value="MFS_dom"/>
</dbReference>
<evidence type="ECO:0000256" key="1">
    <source>
        <dbReference type="ARBA" id="ARBA00004651"/>
    </source>
</evidence>
<dbReference type="Pfam" id="PF00854">
    <property type="entry name" value="PTR2"/>
    <property type="match status" value="2"/>
</dbReference>
<comment type="caution">
    <text evidence="11">The sequence shown here is derived from an EMBL/GenBank/DDBJ whole genome shotgun (WGS) entry which is preliminary data.</text>
</comment>
<dbReference type="RefSeq" id="WP_284299868.1">
    <property type="nucleotide sequence ID" value="NZ_BSSV01000007.1"/>
</dbReference>
<feature type="transmembrane region" description="Helical" evidence="9">
    <location>
        <begin position="337"/>
        <end position="356"/>
    </location>
</feature>
<keyword evidence="5" id="KW-0653">Protein transport</keyword>
<comment type="subcellular location">
    <subcellularLocation>
        <location evidence="1">Cell membrane</location>
        <topology evidence="1">Multi-pass membrane protein</topology>
    </subcellularLocation>
    <subcellularLocation>
        <location evidence="8">Membrane</location>
        <topology evidence="8">Multi-pass membrane protein</topology>
    </subcellularLocation>
</comment>
<evidence type="ECO:0000313" key="11">
    <source>
        <dbReference type="EMBL" id="GLX86641.1"/>
    </source>
</evidence>
<feature type="transmembrane region" description="Helical" evidence="9">
    <location>
        <begin position="433"/>
        <end position="453"/>
    </location>
</feature>
<reference evidence="11 12" key="1">
    <citation type="submission" date="2023-03" db="EMBL/GenBank/DDBJ databases">
        <title>Thalassotalea loyana LMG 22536T draft genome sequence.</title>
        <authorList>
            <person name="Sawabe T."/>
        </authorList>
    </citation>
    <scope>NUCLEOTIDE SEQUENCE [LARGE SCALE GENOMIC DNA]</scope>
    <source>
        <strain evidence="11 12">LMG 22536</strain>
    </source>
</reference>
<evidence type="ECO:0000256" key="7">
    <source>
        <dbReference type="ARBA" id="ARBA00023136"/>
    </source>
</evidence>
<keyword evidence="2 8" id="KW-0813">Transport</keyword>
<feature type="transmembrane region" description="Helical" evidence="9">
    <location>
        <begin position="172"/>
        <end position="195"/>
    </location>
</feature>
<dbReference type="PROSITE" id="PS01023">
    <property type="entry name" value="PTR2_2"/>
    <property type="match status" value="1"/>
</dbReference>
<evidence type="ECO:0000256" key="5">
    <source>
        <dbReference type="ARBA" id="ARBA00022856"/>
    </source>
</evidence>
<dbReference type="CDD" id="cd17346">
    <property type="entry name" value="MFS_DtpA_like"/>
    <property type="match status" value="1"/>
</dbReference>
<keyword evidence="12" id="KW-1185">Reference proteome</keyword>
<dbReference type="NCBIfam" id="TIGR00924">
    <property type="entry name" value="yjdL_sub1_fam"/>
    <property type="match status" value="2"/>
</dbReference>